<evidence type="ECO:0000313" key="5">
    <source>
        <dbReference type="Proteomes" id="UP000292027"/>
    </source>
</evidence>
<protein>
    <submittedName>
        <fullName evidence="4">Regulatory LuxR family protein</fullName>
    </submittedName>
</protein>
<keyword evidence="2" id="KW-0067">ATP-binding</keyword>
<dbReference type="OrthoDB" id="3514764at2"/>
<dbReference type="PANTHER" id="PTHR16305:SF35">
    <property type="entry name" value="TRANSCRIPTIONAL ACTIVATOR DOMAIN"/>
    <property type="match status" value="1"/>
</dbReference>
<dbReference type="AlphaFoldDB" id="A0A4Q7WMK9"/>
<dbReference type="InterPro" id="IPR027417">
    <property type="entry name" value="P-loop_NTPase"/>
</dbReference>
<dbReference type="SMART" id="SM00421">
    <property type="entry name" value="HTH_LUXR"/>
    <property type="match status" value="1"/>
</dbReference>
<evidence type="ECO:0000313" key="4">
    <source>
        <dbReference type="EMBL" id="RZU11332.1"/>
    </source>
</evidence>
<evidence type="ECO:0000256" key="2">
    <source>
        <dbReference type="ARBA" id="ARBA00022840"/>
    </source>
</evidence>
<dbReference type="GO" id="GO:0004016">
    <property type="term" value="F:adenylate cyclase activity"/>
    <property type="evidence" value="ECO:0007669"/>
    <property type="project" value="TreeGrafter"/>
</dbReference>
<dbReference type="Proteomes" id="UP000292027">
    <property type="component" value="Unassembled WGS sequence"/>
</dbReference>
<dbReference type="GO" id="GO:0005737">
    <property type="term" value="C:cytoplasm"/>
    <property type="evidence" value="ECO:0007669"/>
    <property type="project" value="TreeGrafter"/>
</dbReference>
<feature type="domain" description="HTH luxR-type" evidence="3">
    <location>
        <begin position="853"/>
        <end position="918"/>
    </location>
</feature>
<dbReference type="PANTHER" id="PTHR16305">
    <property type="entry name" value="TESTICULAR SOLUBLE ADENYLYL CYCLASE"/>
    <property type="match status" value="1"/>
</dbReference>
<dbReference type="GO" id="GO:0006355">
    <property type="term" value="P:regulation of DNA-templated transcription"/>
    <property type="evidence" value="ECO:0007669"/>
    <property type="project" value="InterPro"/>
</dbReference>
<comment type="caution">
    <text evidence="4">The sequence shown here is derived from an EMBL/GenBank/DDBJ whole genome shotgun (WGS) entry which is preliminary data.</text>
</comment>
<dbReference type="Pfam" id="PF00196">
    <property type="entry name" value="GerE"/>
    <property type="match status" value="1"/>
</dbReference>
<dbReference type="InterPro" id="IPR016032">
    <property type="entry name" value="Sig_transdc_resp-reg_C-effctor"/>
</dbReference>
<dbReference type="PROSITE" id="PS50043">
    <property type="entry name" value="HTH_LUXR_2"/>
    <property type="match status" value="1"/>
</dbReference>
<dbReference type="InterPro" id="IPR000792">
    <property type="entry name" value="Tscrpt_reg_LuxR_C"/>
</dbReference>
<sequence>MGPSSGRPRSVLRGRRSECEVLATLLDGVPTGQSSVLVLRGEAGCGKSALLDFMLEHAAGFRVARVVGVESEMELAYAGLHQLCAPMLDRIEKLPPPQRDALRVAFGLQDGAAPDGFLIGLAVLTLLASAAEEQPLACVIDDAQWLDRASVQSLAFVARRLMVDPVALIFAVREPSDELTGLPELKVQGLSERDSHLVLASAIRGPLDVQVRDRIVAETRGNPLALLQLPRVLTPTELAGGFGLPNTAAVASRVEQSFYRQFQSLPDDTQQLLLTAAAEPIGDITLLRRAAELQGIGGDAAAPAVAAGLVELGARVRFRHPLVRSAVYQSVSAGDRQAAHRALAEATDLVLDPDRRAWHLARAASGPDEAVADELERSAERARARGGAVAAAAFLERATELTPDRARRATRALAAAQAKLLAGAPDSAHALLAAAELAPLDGIRRAGLERLRAQLSFLLRRGNEAPSLLLNAAVHLKALDTQSARETYLEALGAAIFAGRLSKSGGSVADTAAAARTAPRGPQPARAIDLLLDGLVTRFTEGYAAGVQPLQRALRALSEEEGRSQDDTRWLWLGCRIAPDLWDDESWHELTTQQLRHARDAGWLTALPIALTYRAGVEIHAGEFASAAELIDEAAVITEATGSPPLMYSSLVLSAWRGQEAQATTLIRASIEDATARGEGRAIALADYATAVLYNGLSRYQDALAAAQRVCEHDDLGLFGWGLTELVEAAARSDRSGIGATALRRLEERTRAAGTEWALGIEARSRATLSDGDAADALYREAVERLAQTRITVHLARAQLLYGEWLRRGNRRVEARRQLYLAHDTFSRAGAEGFAERARRELLATGETLRRRTVEPHEELTAQEAQIARLARDDLTNPEIGARLFISPRTVEWHLGKVFAKLDITSRKQLRRALPDSSSAASSSDDSP</sequence>
<dbReference type="PRINTS" id="PR00038">
    <property type="entry name" value="HTHLUXR"/>
</dbReference>
<dbReference type="GO" id="GO:0005524">
    <property type="term" value="F:ATP binding"/>
    <property type="evidence" value="ECO:0007669"/>
    <property type="project" value="UniProtKB-KW"/>
</dbReference>
<evidence type="ECO:0000256" key="1">
    <source>
        <dbReference type="ARBA" id="ARBA00022741"/>
    </source>
</evidence>
<name>A0A4Q7WMK9_9ACTN</name>
<dbReference type="InterPro" id="IPR041664">
    <property type="entry name" value="AAA_16"/>
</dbReference>
<organism evidence="4 5">
    <name type="scientific">Kribbella rubisoli</name>
    <dbReference type="NCBI Taxonomy" id="3075929"/>
    <lineage>
        <taxon>Bacteria</taxon>
        <taxon>Bacillati</taxon>
        <taxon>Actinomycetota</taxon>
        <taxon>Actinomycetes</taxon>
        <taxon>Propionibacteriales</taxon>
        <taxon>Kribbellaceae</taxon>
        <taxon>Kribbella</taxon>
    </lineage>
</organism>
<dbReference type="EMBL" id="SHKR01000015">
    <property type="protein sequence ID" value="RZU11332.1"/>
    <property type="molecule type" value="Genomic_DNA"/>
</dbReference>
<accession>A0A4Q7WMK9</accession>
<dbReference type="SUPFAM" id="SSF46894">
    <property type="entry name" value="C-terminal effector domain of the bipartite response regulators"/>
    <property type="match status" value="1"/>
</dbReference>
<dbReference type="Pfam" id="PF13191">
    <property type="entry name" value="AAA_16"/>
    <property type="match status" value="1"/>
</dbReference>
<dbReference type="RefSeq" id="WP_130447785.1">
    <property type="nucleotide sequence ID" value="NZ_SHKR01000015.1"/>
</dbReference>
<dbReference type="CDD" id="cd06170">
    <property type="entry name" value="LuxR_C_like"/>
    <property type="match status" value="1"/>
</dbReference>
<proteinExistence type="predicted"/>
<dbReference type="InterPro" id="IPR036388">
    <property type="entry name" value="WH-like_DNA-bd_sf"/>
</dbReference>
<keyword evidence="1" id="KW-0547">Nucleotide-binding</keyword>
<keyword evidence="5" id="KW-1185">Reference proteome</keyword>
<dbReference type="SUPFAM" id="SSF52540">
    <property type="entry name" value="P-loop containing nucleoside triphosphate hydrolases"/>
    <property type="match status" value="1"/>
</dbReference>
<gene>
    <name evidence="4" type="ORF">EV645_6494</name>
</gene>
<evidence type="ECO:0000259" key="3">
    <source>
        <dbReference type="PROSITE" id="PS50043"/>
    </source>
</evidence>
<reference evidence="4 5" key="1">
    <citation type="journal article" date="2015" name="Stand. Genomic Sci.">
        <title>Genomic Encyclopedia of Bacterial and Archaeal Type Strains, Phase III: the genomes of soil and plant-associated and newly described type strains.</title>
        <authorList>
            <person name="Whitman W.B."/>
            <person name="Woyke T."/>
            <person name="Klenk H.P."/>
            <person name="Zhou Y."/>
            <person name="Lilburn T.G."/>
            <person name="Beck B.J."/>
            <person name="De Vos P."/>
            <person name="Vandamme P."/>
            <person name="Eisen J.A."/>
            <person name="Garrity G."/>
            <person name="Hugenholtz P."/>
            <person name="Kyrpides N.C."/>
        </authorList>
    </citation>
    <scope>NUCLEOTIDE SEQUENCE [LARGE SCALE GENOMIC DNA]</scope>
    <source>
        <strain evidence="4 5">VKM Ac-2540</strain>
    </source>
</reference>
<dbReference type="Gene3D" id="1.10.10.10">
    <property type="entry name" value="Winged helix-like DNA-binding domain superfamily/Winged helix DNA-binding domain"/>
    <property type="match status" value="1"/>
</dbReference>
<dbReference type="GO" id="GO:0003677">
    <property type="term" value="F:DNA binding"/>
    <property type="evidence" value="ECO:0007669"/>
    <property type="project" value="InterPro"/>
</dbReference>